<name>A0A3Q7G6H0_SOLLC</name>
<dbReference type="InParanoid" id="A0A3Q7G6H0"/>
<dbReference type="Gramene" id="Solyc04g063330.1.1">
    <property type="protein sequence ID" value="Solyc04g063330.1.1.1"/>
    <property type="gene ID" value="Solyc04g063330.1"/>
</dbReference>
<reference evidence="1" key="2">
    <citation type="submission" date="2019-01" db="UniProtKB">
        <authorList>
            <consortium name="EnsemblPlants"/>
        </authorList>
    </citation>
    <scope>IDENTIFICATION</scope>
    <source>
        <strain evidence="1">cv. Heinz 1706</strain>
    </source>
</reference>
<dbReference type="PaxDb" id="4081-Solyc04g063330.1.1"/>
<evidence type="ECO:0000313" key="2">
    <source>
        <dbReference type="Proteomes" id="UP000004994"/>
    </source>
</evidence>
<reference evidence="1" key="1">
    <citation type="journal article" date="2012" name="Nature">
        <title>The tomato genome sequence provides insights into fleshy fruit evolution.</title>
        <authorList>
            <consortium name="Tomato Genome Consortium"/>
        </authorList>
    </citation>
    <scope>NUCLEOTIDE SEQUENCE [LARGE SCALE GENOMIC DNA]</scope>
    <source>
        <strain evidence="1">cv. Heinz 1706</strain>
    </source>
</reference>
<evidence type="ECO:0008006" key="3">
    <source>
        <dbReference type="Google" id="ProtNLM"/>
    </source>
</evidence>
<accession>A0A3Q7G6H0</accession>
<protein>
    <recommendedName>
        <fullName evidence="3">RNase H type-1 domain-containing protein</fullName>
    </recommendedName>
</protein>
<evidence type="ECO:0000313" key="1">
    <source>
        <dbReference type="EnsemblPlants" id="Solyc04g063330.1.1.1"/>
    </source>
</evidence>
<dbReference type="STRING" id="4081.A0A3Q7G6H0"/>
<dbReference type="Proteomes" id="UP000004994">
    <property type="component" value="Chromosome 4"/>
</dbReference>
<organism evidence="1">
    <name type="scientific">Solanum lycopersicum</name>
    <name type="common">Tomato</name>
    <name type="synonym">Lycopersicon esculentum</name>
    <dbReference type="NCBI Taxonomy" id="4081"/>
    <lineage>
        <taxon>Eukaryota</taxon>
        <taxon>Viridiplantae</taxon>
        <taxon>Streptophyta</taxon>
        <taxon>Embryophyta</taxon>
        <taxon>Tracheophyta</taxon>
        <taxon>Spermatophyta</taxon>
        <taxon>Magnoliopsida</taxon>
        <taxon>eudicotyledons</taxon>
        <taxon>Gunneridae</taxon>
        <taxon>Pentapetalae</taxon>
        <taxon>asterids</taxon>
        <taxon>lamiids</taxon>
        <taxon>Solanales</taxon>
        <taxon>Solanaceae</taxon>
        <taxon>Solanoideae</taxon>
        <taxon>Solaneae</taxon>
        <taxon>Solanum</taxon>
        <taxon>Solanum subgen. Lycopersicon</taxon>
    </lineage>
</organism>
<dbReference type="OMA" id="WEIETIC"/>
<sequence>MAAIDSCGHLLHAFGTPIQFVGKAIAVETLAILEAMKRALQKSWSKAHILSNAKNVIQIKYCKRS</sequence>
<dbReference type="AlphaFoldDB" id="A0A3Q7G6H0"/>
<proteinExistence type="predicted"/>
<keyword evidence="2" id="KW-1185">Reference proteome</keyword>
<dbReference type="EnsemblPlants" id="Solyc04g063330.1.1">
    <property type="protein sequence ID" value="Solyc04g063330.1.1.1"/>
    <property type="gene ID" value="Solyc04g063330.1"/>
</dbReference>